<feature type="transmembrane region" description="Helical" evidence="1">
    <location>
        <begin position="366"/>
        <end position="388"/>
    </location>
</feature>
<gene>
    <name evidence="5" type="ORF">CLV91_2360</name>
</gene>
<dbReference type="AlphaFoldDB" id="A0A495E5K8"/>
<keyword evidence="1" id="KW-0812">Transmembrane</keyword>
<feature type="signal peptide" evidence="2">
    <location>
        <begin position="1"/>
        <end position="20"/>
    </location>
</feature>
<feature type="domain" description="Lnb-like transmembrane" evidence="4">
    <location>
        <begin position="252"/>
        <end position="387"/>
    </location>
</feature>
<feature type="transmembrane region" description="Helical" evidence="1">
    <location>
        <begin position="343"/>
        <end position="360"/>
    </location>
</feature>
<dbReference type="Pfam" id="PF13387">
    <property type="entry name" value="Lnb_N"/>
    <property type="match status" value="1"/>
</dbReference>
<keyword evidence="1" id="KW-0472">Membrane</keyword>
<keyword evidence="1" id="KW-1133">Transmembrane helix</keyword>
<organism evidence="5 6">
    <name type="scientific">Maribacter vaceletii</name>
    <dbReference type="NCBI Taxonomy" id="1206816"/>
    <lineage>
        <taxon>Bacteria</taxon>
        <taxon>Pseudomonadati</taxon>
        <taxon>Bacteroidota</taxon>
        <taxon>Flavobacteriia</taxon>
        <taxon>Flavobacteriales</taxon>
        <taxon>Flavobacteriaceae</taxon>
        <taxon>Maribacter</taxon>
    </lineage>
</organism>
<feature type="transmembrane region" description="Helical" evidence="1">
    <location>
        <begin position="252"/>
        <end position="273"/>
    </location>
</feature>
<dbReference type="Proteomes" id="UP000269412">
    <property type="component" value="Unassembled WGS sequence"/>
</dbReference>
<evidence type="ECO:0000259" key="3">
    <source>
        <dbReference type="Pfam" id="PF13387"/>
    </source>
</evidence>
<evidence type="ECO:0000259" key="4">
    <source>
        <dbReference type="Pfam" id="PF25221"/>
    </source>
</evidence>
<dbReference type="EMBL" id="RBIQ01000009">
    <property type="protein sequence ID" value="RKR12234.1"/>
    <property type="molecule type" value="Genomic_DNA"/>
</dbReference>
<proteinExistence type="predicted"/>
<evidence type="ECO:0000256" key="2">
    <source>
        <dbReference type="SAM" id="SignalP"/>
    </source>
</evidence>
<reference evidence="5 6" key="1">
    <citation type="submission" date="2018-10" db="EMBL/GenBank/DDBJ databases">
        <title>Genomic Encyclopedia of Archaeal and Bacterial Type Strains, Phase II (KMG-II): from individual species to whole genera.</title>
        <authorList>
            <person name="Goeker M."/>
        </authorList>
    </citation>
    <scope>NUCLEOTIDE SEQUENCE [LARGE SCALE GENOMIC DNA]</scope>
    <source>
        <strain evidence="5 6">DSM 25230</strain>
    </source>
</reference>
<sequence length="393" mass="46040">MFIKKLLFCFVVLYSTFNSAQNKIELSPLSKVSLLTIGPQEELSSKFGHSAFRIQDPTLGIDVTYNYGMFDFSDPYFYFKFTTGKLPYKIGRHSFDNFIYTYKIENKWVKEQHLALNLKEKNNLIAFLENNLLPENKYYKYDFLFDNCATKIPEVLNKVTQNNLLYSYPHLKKKKTFRDLIHEFLVINEWATFGIDLALGSVIDKKASSLEHQFLPLYVYHQLEHTTKKDGTPLVSKTAMILKSKAEEKNNLFILSPIFWLGIILIATSSITIKDYFSKKRTKWLDVFLFTATGLAGIVILFLWFGTDHTATAWNFNFLWAFPVNLYFAFLVRKNKLPENIKLYVIILLSLILVTMFLWVAKIQVFSPILIFILLSLIIRYLYILFYLRHSHT</sequence>
<name>A0A495E5K8_9FLAO</name>
<evidence type="ECO:0000313" key="5">
    <source>
        <dbReference type="EMBL" id="RKR12234.1"/>
    </source>
</evidence>
<keyword evidence="6" id="KW-1185">Reference proteome</keyword>
<feature type="domain" description="Lnb N-terminal periplasmic" evidence="3">
    <location>
        <begin position="20"/>
        <end position="162"/>
    </location>
</feature>
<comment type="caution">
    <text evidence="5">The sequence shown here is derived from an EMBL/GenBank/DDBJ whole genome shotgun (WGS) entry which is preliminary data.</text>
</comment>
<dbReference type="InterPro" id="IPR057436">
    <property type="entry name" value="5TMH_Lnb"/>
</dbReference>
<keyword evidence="2" id="KW-0732">Signal</keyword>
<feature type="transmembrane region" description="Helical" evidence="1">
    <location>
        <begin position="311"/>
        <end position="331"/>
    </location>
</feature>
<feature type="chain" id="PRO_5019729681" evidence="2">
    <location>
        <begin position="21"/>
        <end position="393"/>
    </location>
</feature>
<dbReference type="RefSeq" id="WP_121068117.1">
    <property type="nucleotide sequence ID" value="NZ_RBIQ01000009.1"/>
</dbReference>
<feature type="transmembrane region" description="Helical" evidence="1">
    <location>
        <begin position="285"/>
        <end position="305"/>
    </location>
</feature>
<accession>A0A495E5K8</accession>
<dbReference type="Pfam" id="PF25221">
    <property type="entry name" value="5TMH_Lnb"/>
    <property type="match status" value="1"/>
</dbReference>
<evidence type="ECO:0000256" key="1">
    <source>
        <dbReference type="SAM" id="Phobius"/>
    </source>
</evidence>
<protein>
    <submittedName>
        <fullName evidence="5">Uncharacterized protein DUF4105</fullName>
    </submittedName>
</protein>
<dbReference type="InterPro" id="IPR025178">
    <property type="entry name" value="Lnb_N"/>
</dbReference>
<evidence type="ECO:0000313" key="6">
    <source>
        <dbReference type="Proteomes" id="UP000269412"/>
    </source>
</evidence>
<dbReference type="OrthoDB" id="319167at2"/>